<sequence length="295" mass="33253">MYSIEKDYGGGCWVVDHVTLVKEKLPDNWEFLSTSTKNRIADTVYRTAMERHKNDIHRRKAQMLKSRNIDVSHLDIIGTQPMTLSSITNAYVNGETREEEKMMWEPGLSEPDNGYKKQMQSLDFNEKINNLLNYCASSVSSWEYHGPIDIAGFTARGVEVFNFEKLMNGIMSSDYIVSVNVPVVATSRFSSPCNVVTDKLNIVAVDNSDVNISDGDRIGSILVALELTCEDGYTCSMFVVSCVDDAVNSVFTNFSKKLNALHIEKFIHKCKKNVMGNYDPSLTYTKIDENMVDLC</sequence>
<organism evidence="1 2">
    <name type="scientific">Escherichia phage Lw1</name>
    <dbReference type="NCBI Taxonomy" id="1307804"/>
    <lineage>
        <taxon>Viruses</taxon>
        <taxon>Duplodnaviria</taxon>
        <taxon>Heunggongvirae</taxon>
        <taxon>Uroviricota</taxon>
        <taxon>Caudoviricetes</taxon>
        <taxon>Pantevenvirales</taxon>
        <taxon>Straboviridae</taxon>
        <taxon>Pseudotevenvirus</taxon>
        <taxon>Pseudotevenvirus lw1</taxon>
    </lineage>
</organism>
<accession>M9V306</accession>
<name>M9V306_9CAUD</name>
<evidence type="ECO:0000313" key="2">
    <source>
        <dbReference type="Proteomes" id="UP000012999"/>
    </source>
</evidence>
<protein>
    <submittedName>
        <fullName evidence="1">Uncharacterized protein</fullName>
    </submittedName>
</protein>
<dbReference type="EMBL" id="KC801932">
    <property type="protein sequence ID" value="AGJ71658.1"/>
    <property type="molecule type" value="Genomic_DNA"/>
</dbReference>
<keyword evidence="2" id="KW-1185">Reference proteome</keyword>
<proteinExistence type="predicted"/>
<dbReference type="KEGG" id="vg:16204976"/>
<reference evidence="1" key="1">
    <citation type="submission" date="2013-03" db="EMBL/GenBank/DDBJ databases">
        <authorList>
            <person name="Kushkina A.I."/>
            <person name="Tovkach F.I."/>
            <person name="Comeau A.M."/>
            <person name="Kostetskii I.E."/>
            <person name="Lisovskiy I."/>
            <person name="Ostapchuk A.M."/>
            <person name="Voychuk S.I."/>
            <person name="Gorb T.Y."/>
            <person name="Romanyuk L.V."/>
        </authorList>
    </citation>
    <scope>NUCLEOTIDE SEQUENCE [LARGE SCALE GENOMIC DNA]</scope>
</reference>
<dbReference type="Proteomes" id="UP000012999">
    <property type="component" value="Segment"/>
</dbReference>
<dbReference type="GeneID" id="16204976"/>
<dbReference type="RefSeq" id="YP_008060773.1">
    <property type="nucleotide sequence ID" value="NC_021344.2"/>
</dbReference>
<evidence type="ECO:0000313" key="1">
    <source>
        <dbReference type="EMBL" id="AGJ71658.1"/>
    </source>
</evidence>
<gene>
    <name evidence="1" type="ORF">Lw1_gp252</name>
</gene>